<dbReference type="PANTHER" id="PTHR37953">
    <property type="entry name" value="UPF0127 PROTEIN MJ1496"/>
    <property type="match status" value="1"/>
</dbReference>
<dbReference type="RefSeq" id="WP_272776094.1">
    <property type="nucleotide sequence ID" value="NZ_JAQQLI010000006.1"/>
</dbReference>
<accession>A0ABT5J6J5</accession>
<keyword evidence="3" id="KW-1185">Reference proteome</keyword>
<sequence>MTRRSVLLAALFAAVATSLLAVPFAAAPALAFERQTLEIATRSGVHVFSVELATTDAERAQGLMYRKELPEGTGMLFDFKRDEPVAMWMKNTYVSLDMLFITADGRIHRIAERTTPMSETIIQSQGPVRAVLEVVGGTARKLGIQPGDRIGHPIFSGR</sequence>
<dbReference type="InterPro" id="IPR038695">
    <property type="entry name" value="Saro_0823-like_sf"/>
</dbReference>
<dbReference type="InterPro" id="IPR003795">
    <property type="entry name" value="DUF192"/>
</dbReference>
<gene>
    <name evidence="2" type="ORF">PQJ73_06100</name>
</gene>
<evidence type="ECO:0000313" key="3">
    <source>
        <dbReference type="Proteomes" id="UP001165652"/>
    </source>
</evidence>
<proteinExistence type="predicted"/>
<evidence type="ECO:0000256" key="1">
    <source>
        <dbReference type="SAM" id="SignalP"/>
    </source>
</evidence>
<dbReference type="PANTHER" id="PTHR37953:SF1">
    <property type="entry name" value="UPF0127 PROTEIN MJ1496"/>
    <property type="match status" value="1"/>
</dbReference>
<keyword evidence="1" id="KW-0732">Signal</keyword>
<organism evidence="2 3">
    <name type="scientific">Rhodoplanes tepidamans</name>
    <name type="common">Rhodoplanes cryptolactis</name>
    <dbReference type="NCBI Taxonomy" id="200616"/>
    <lineage>
        <taxon>Bacteria</taxon>
        <taxon>Pseudomonadati</taxon>
        <taxon>Pseudomonadota</taxon>
        <taxon>Alphaproteobacteria</taxon>
        <taxon>Hyphomicrobiales</taxon>
        <taxon>Nitrobacteraceae</taxon>
        <taxon>Rhodoplanes</taxon>
    </lineage>
</organism>
<comment type="caution">
    <text evidence="2">The sequence shown here is derived from an EMBL/GenBank/DDBJ whole genome shotgun (WGS) entry which is preliminary data.</text>
</comment>
<reference evidence="2" key="1">
    <citation type="journal article" date="2023" name="Microbiol Resour">
        <title>Genome Sequences of Rhodoplanes serenus and Two Thermotolerant Strains, Rhodoplanes tepidamans and 'Rhodoplanes cryptolactis,' Further Refine the Genus.</title>
        <authorList>
            <person name="Rayyan A.A."/>
            <person name="Kyndt J.A."/>
        </authorList>
    </citation>
    <scope>NUCLEOTIDE SEQUENCE</scope>
    <source>
        <strain evidence="2">DSM 9987</strain>
    </source>
</reference>
<feature type="signal peptide" evidence="1">
    <location>
        <begin position="1"/>
        <end position="21"/>
    </location>
</feature>
<feature type="chain" id="PRO_5045093227" evidence="1">
    <location>
        <begin position="22"/>
        <end position="158"/>
    </location>
</feature>
<dbReference type="Proteomes" id="UP001165652">
    <property type="component" value="Unassembled WGS sequence"/>
</dbReference>
<dbReference type="Gene3D" id="2.60.120.1140">
    <property type="entry name" value="Protein of unknown function DUF192"/>
    <property type="match status" value="1"/>
</dbReference>
<reference evidence="2" key="2">
    <citation type="submission" date="2023-02" db="EMBL/GenBank/DDBJ databases">
        <authorList>
            <person name="Rayyan A."/>
            <person name="Meyer T."/>
            <person name="Kyndt J.A."/>
        </authorList>
    </citation>
    <scope>NUCLEOTIDE SEQUENCE</scope>
    <source>
        <strain evidence="2">DSM 9987</strain>
    </source>
</reference>
<protein>
    <submittedName>
        <fullName evidence="2">DUF192 domain-containing protein</fullName>
    </submittedName>
</protein>
<dbReference type="Pfam" id="PF02643">
    <property type="entry name" value="DUF192"/>
    <property type="match status" value="1"/>
</dbReference>
<evidence type="ECO:0000313" key="2">
    <source>
        <dbReference type="EMBL" id="MDC7785249.1"/>
    </source>
</evidence>
<name>A0ABT5J6J5_RHOTP</name>
<dbReference type="EMBL" id="JAQQLI010000006">
    <property type="protein sequence ID" value="MDC7785249.1"/>
    <property type="molecule type" value="Genomic_DNA"/>
</dbReference>